<accession>A0ABW5TYC3</accession>
<comment type="caution">
    <text evidence="6">The sequence shown here is derived from an EMBL/GenBank/DDBJ whole genome shotgun (WGS) entry which is preliminary data.</text>
</comment>
<proteinExistence type="inferred from homology"/>
<gene>
    <name evidence="6" type="ORF">ACFSUD_00045</name>
</gene>
<evidence type="ECO:0000256" key="4">
    <source>
        <dbReference type="ARBA" id="ARBA00023004"/>
    </source>
</evidence>
<dbReference type="InterPro" id="IPR044203">
    <property type="entry name" value="GlbO/GLB3-like"/>
</dbReference>
<dbReference type="SUPFAM" id="SSF46458">
    <property type="entry name" value="Globin-like"/>
    <property type="match status" value="1"/>
</dbReference>
<dbReference type="InterPro" id="IPR009050">
    <property type="entry name" value="Globin-like_sf"/>
</dbReference>
<evidence type="ECO:0000256" key="2">
    <source>
        <dbReference type="ARBA" id="ARBA00022617"/>
    </source>
</evidence>
<evidence type="ECO:0000313" key="6">
    <source>
        <dbReference type="EMBL" id="MFD2737949.1"/>
    </source>
</evidence>
<evidence type="ECO:0000256" key="1">
    <source>
        <dbReference type="ARBA" id="ARBA00022448"/>
    </source>
</evidence>
<dbReference type="CDD" id="cd14773">
    <property type="entry name" value="TrHb2_PhHbO-like_O"/>
    <property type="match status" value="1"/>
</dbReference>
<sequence length="143" mass="16279">MKQSMLEEIGGEEVLRKLVDDFYDLIETMPEGEQIKKLHLRGHGLDHVRLEQFNFLSGFLGGRRYYEEKFGHMNVRQMHEHVPISQQDAEDWLTCMDAALTMNGLEGAKVERLRAVFRRVALMLVNDLGAWGMPAAAQGSSST</sequence>
<organism evidence="6 7">
    <name type="scientific">Sulfitobacter aestuarii</name>
    <dbReference type="NCBI Taxonomy" id="2161676"/>
    <lineage>
        <taxon>Bacteria</taxon>
        <taxon>Pseudomonadati</taxon>
        <taxon>Pseudomonadota</taxon>
        <taxon>Alphaproteobacteria</taxon>
        <taxon>Rhodobacterales</taxon>
        <taxon>Roseobacteraceae</taxon>
        <taxon>Sulfitobacter</taxon>
    </lineage>
</organism>
<evidence type="ECO:0000256" key="5">
    <source>
        <dbReference type="ARBA" id="ARBA00034496"/>
    </source>
</evidence>
<dbReference type="Gene3D" id="1.10.490.10">
    <property type="entry name" value="Globins"/>
    <property type="match status" value="1"/>
</dbReference>
<dbReference type="RefSeq" id="WP_386370099.1">
    <property type="nucleotide sequence ID" value="NZ_JBHUMP010000001.1"/>
</dbReference>
<comment type="similarity">
    <text evidence="5">Belongs to the truncated hemoglobin family. Group II subfamily.</text>
</comment>
<evidence type="ECO:0000313" key="7">
    <source>
        <dbReference type="Proteomes" id="UP001597474"/>
    </source>
</evidence>
<dbReference type="InterPro" id="IPR001486">
    <property type="entry name" value="Hemoglobin_trunc"/>
</dbReference>
<dbReference type="InterPro" id="IPR012292">
    <property type="entry name" value="Globin/Proto"/>
</dbReference>
<name>A0ABW5TYC3_9RHOB</name>
<keyword evidence="7" id="KW-1185">Reference proteome</keyword>
<evidence type="ECO:0000256" key="3">
    <source>
        <dbReference type="ARBA" id="ARBA00022723"/>
    </source>
</evidence>
<keyword evidence="1" id="KW-0813">Transport</keyword>
<protein>
    <submittedName>
        <fullName evidence="6">Group II truncated hemoglobin</fullName>
    </submittedName>
</protein>
<reference evidence="7" key="1">
    <citation type="journal article" date="2019" name="Int. J. Syst. Evol. Microbiol.">
        <title>The Global Catalogue of Microorganisms (GCM) 10K type strain sequencing project: providing services to taxonomists for standard genome sequencing and annotation.</title>
        <authorList>
            <consortium name="The Broad Institute Genomics Platform"/>
            <consortium name="The Broad Institute Genome Sequencing Center for Infectious Disease"/>
            <person name="Wu L."/>
            <person name="Ma J."/>
        </authorList>
    </citation>
    <scope>NUCLEOTIDE SEQUENCE [LARGE SCALE GENOMIC DNA]</scope>
    <source>
        <strain evidence="7">TISTR 2562</strain>
    </source>
</reference>
<dbReference type="EMBL" id="JBHUMP010000001">
    <property type="protein sequence ID" value="MFD2737949.1"/>
    <property type="molecule type" value="Genomic_DNA"/>
</dbReference>
<dbReference type="PANTHER" id="PTHR47366:SF1">
    <property type="entry name" value="TWO-ON-TWO HEMOGLOBIN-3"/>
    <property type="match status" value="1"/>
</dbReference>
<dbReference type="PANTHER" id="PTHR47366">
    <property type="entry name" value="TWO-ON-TWO HEMOGLOBIN-3"/>
    <property type="match status" value="1"/>
</dbReference>
<keyword evidence="2" id="KW-0349">Heme</keyword>
<keyword evidence="4" id="KW-0408">Iron</keyword>
<dbReference type="Proteomes" id="UP001597474">
    <property type="component" value="Unassembled WGS sequence"/>
</dbReference>
<keyword evidence="3" id="KW-0479">Metal-binding</keyword>
<dbReference type="Pfam" id="PF01152">
    <property type="entry name" value="Bac_globin"/>
    <property type="match status" value="1"/>
</dbReference>